<comment type="caution">
    <text evidence="2">The sequence shown here is derived from an EMBL/GenBank/DDBJ whole genome shotgun (WGS) entry which is preliminary data.</text>
</comment>
<organism evidence="2 3">
    <name type="scientific">Liparis tanakae</name>
    <name type="common">Tanaka's snailfish</name>
    <dbReference type="NCBI Taxonomy" id="230148"/>
    <lineage>
        <taxon>Eukaryota</taxon>
        <taxon>Metazoa</taxon>
        <taxon>Chordata</taxon>
        <taxon>Craniata</taxon>
        <taxon>Vertebrata</taxon>
        <taxon>Euteleostomi</taxon>
        <taxon>Actinopterygii</taxon>
        <taxon>Neopterygii</taxon>
        <taxon>Teleostei</taxon>
        <taxon>Neoteleostei</taxon>
        <taxon>Acanthomorphata</taxon>
        <taxon>Eupercaria</taxon>
        <taxon>Perciformes</taxon>
        <taxon>Cottioidei</taxon>
        <taxon>Cottales</taxon>
        <taxon>Liparidae</taxon>
        <taxon>Liparis</taxon>
    </lineage>
</organism>
<reference evidence="2 3" key="1">
    <citation type="submission" date="2019-03" db="EMBL/GenBank/DDBJ databases">
        <title>First draft genome of Liparis tanakae, snailfish: a comprehensive survey of snailfish specific genes.</title>
        <authorList>
            <person name="Kim W."/>
            <person name="Song I."/>
            <person name="Jeong J.-H."/>
            <person name="Kim D."/>
            <person name="Kim S."/>
            <person name="Ryu S."/>
            <person name="Song J.Y."/>
            <person name="Lee S.K."/>
        </authorList>
    </citation>
    <scope>NUCLEOTIDE SEQUENCE [LARGE SCALE GENOMIC DNA]</scope>
    <source>
        <tissue evidence="2">Muscle</tissue>
    </source>
</reference>
<feature type="chain" id="PRO_5021479872" description="Secreted protein" evidence="1">
    <location>
        <begin position="18"/>
        <end position="103"/>
    </location>
</feature>
<dbReference type="AlphaFoldDB" id="A0A4Z2EUB9"/>
<dbReference type="Proteomes" id="UP000314294">
    <property type="component" value="Unassembled WGS sequence"/>
</dbReference>
<evidence type="ECO:0008006" key="4">
    <source>
        <dbReference type="Google" id="ProtNLM"/>
    </source>
</evidence>
<protein>
    <recommendedName>
        <fullName evidence="4">Secreted protein</fullName>
    </recommendedName>
</protein>
<accession>A0A4Z2EUB9</accession>
<keyword evidence="1" id="KW-0732">Signal</keyword>
<gene>
    <name evidence="2" type="ORF">EYF80_057867</name>
</gene>
<evidence type="ECO:0000313" key="2">
    <source>
        <dbReference type="EMBL" id="TNN31974.1"/>
    </source>
</evidence>
<feature type="signal peptide" evidence="1">
    <location>
        <begin position="1"/>
        <end position="17"/>
    </location>
</feature>
<sequence>MGPLVFVLLSFSSGSGPQGVGVHRVLVLDLGVHRVLVLDLRVSGSTEFWFWTSGSTEFWFCVHMFSINDLNLHEASLASASFVRPTPRLCSSGPMRSQSFGSR</sequence>
<evidence type="ECO:0000256" key="1">
    <source>
        <dbReference type="SAM" id="SignalP"/>
    </source>
</evidence>
<evidence type="ECO:0000313" key="3">
    <source>
        <dbReference type="Proteomes" id="UP000314294"/>
    </source>
</evidence>
<name>A0A4Z2EUB9_9TELE</name>
<proteinExistence type="predicted"/>
<dbReference type="EMBL" id="SRLO01003016">
    <property type="protein sequence ID" value="TNN31974.1"/>
    <property type="molecule type" value="Genomic_DNA"/>
</dbReference>
<keyword evidence="3" id="KW-1185">Reference proteome</keyword>